<dbReference type="Gene3D" id="1.10.268.10">
    <property type="entry name" value="Topoisomerase, domain 3"/>
    <property type="match status" value="1"/>
</dbReference>
<dbReference type="InterPro" id="IPR013758">
    <property type="entry name" value="Topo_IIA_A/C_ab"/>
</dbReference>
<keyword evidence="4 7" id="KW-0799">Topoisomerase</keyword>
<comment type="similarity">
    <text evidence="2">Belongs to the type II topoisomerase GyrA/ParC subunit family.</text>
</comment>
<dbReference type="GO" id="GO:0009330">
    <property type="term" value="C:DNA topoisomerase type II (double strand cut, ATP-hydrolyzing) complex"/>
    <property type="evidence" value="ECO:0007669"/>
    <property type="project" value="TreeGrafter"/>
</dbReference>
<keyword evidence="6 7" id="KW-0413">Isomerase</keyword>
<evidence type="ECO:0000256" key="3">
    <source>
        <dbReference type="ARBA" id="ARBA00012895"/>
    </source>
</evidence>
<dbReference type="InterPro" id="IPR006691">
    <property type="entry name" value="GyrA/parC_rep"/>
</dbReference>
<dbReference type="GO" id="GO:0005524">
    <property type="term" value="F:ATP binding"/>
    <property type="evidence" value="ECO:0007669"/>
    <property type="project" value="InterPro"/>
</dbReference>
<reference evidence="10 11" key="1">
    <citation type="submission" date="2018-07" db="EMBL/GenBank/DDBJ databases">
        <title>Anaerosacharophilus polymeroproducens gen. nov. sp. nov., an anaerobic bacterium isolated from salt field.</title>
        <authorList>
            <person name="Kim W."/>
            <person name="Yang S.-H."/>
            <person name="Oh J."/>
            <person name="Lee J.-H."/>
            <person name="Kwon K.K."/>
        </authorList>
    </citation>
    <scope>NUCLEOTIDE SEQUENCE [LARGE SCALE GENOMIC DNA]</scope>
    <source>
        <strain evidence="10 11">MCWD5</strain>
    </source>
</reference>
<organism evidence="10 11">
    <name type="scientific">Anaerosacchariphilus polymeriproducens</name>
    <dbReference type="NCBI Taxonomy" id="1812858"/>
    <lineage>
        <taxon>Bacteria</taxon>
        <taxon>Bacillati</taxon>
        <taxon>Bacillota</taxon>
        <taxon>Clostridia</taxon>
        <taxon>Lachnospirales</taxon>
        <taxon>Lachnospiraceae</taxon>
        <taxon>Anaerosacchariphilus</taxon>
    </lineage>
</organism>
<dbReference type="Pfam" id="PF03989">
    <property type="entry name" value="DNA_gyraseA_C"/>
    <property type="match status" value="2"/>
</dbReference>
<dbReference type="PROSITE" id="PS52040">
    <property type="entry name" value="TOPO_IIA"/>
    <property type="match status" value="1"/>
</dbReference>
<evidence type="ECO:0000313" key="11">
    <source>
        <dbReference type="Proteomes" id="UP000255036"/>
    </source>
</evidence>
<accession>A0A371AS24</accession>
<dbReference type="PANTHER" id="PTHR43493">
    <property type="entry name" value="DNA GYRASE/TOPOISOMERASE SUBUNIT A"/>
    <property type="match status" value="1"/>
</dbReference>
<dbReference type="Gene3D" id="2.120.10.90">
    <property type="entry name" value="DNA gyrase/topoisomerase IV, subunit A, C-terminal"/>
    <property type="match status" value="1"/>
</dbReference>
<keyword evidence="5 7" id="KW-0238">DNA-binding</keyword>
<feature type="coiled-coil region" evidence="8">
    <location>
        <begin position="483"/>
        <end position="510"/>
    </location>
</feature>
<dbReference type="InterPro" id="IPR013760">
    <property type="entry name" value="Topo_IIA-like_dom_sf"/>
</dbReference>
<dbReference type="Pfam" id="PF00521">
    <property type="entry name" value="DNA_topoisoIV"/>
    <property type="match status" value="1"/>
</dbReference>
<dbReference type="OrthoDB" id="9806486at2"/>
<dbReference type="RefSeq" id="WP_115482766.1">
    <property type="nucleotide sequence ID" value="NZ_QRCT01000049.1"/>
</dbReference>
<evidence type="ECO:0000256" key="1">
    <source>
        <dbReference type="ARBA" id="ARBA00000185"/>
    </source>
</evidence>
<dbReference type="Gene3D" id="3.90.199.10">
    <property type="entry name" value="Topoisomerase II, domain 5"/>
    <property type="match status" value="1"/>
</dbReference>
<evidence type="ECO:0000256" key="7">
    <source>
        <dbReference type="PROSITE-ProRule" id="PRU01384"/>
    </source>
</evidence>
<dbReference type="EMBL" id="QRCT01000049">
    <property type="protein sequence ID" value="RDU22356.1"/>
    <property type="molecule type" value="Genomic_DNA"/>
</dbReference>
<dbReference type="InterPro" id="IPR050220">
    <property type="entry name" value="Type_II_DNA_Topoisomerases"/>
</dbReference>
<evidence type="ECO:0000256" key="6">
    <source>
        <dbReference type="ARBA" id="ARBA00023235"/>
    </source>
</evidence>
<evidence type="ECO:0000259" key="9">
    <source>
        <dbReference type="PROSITE" id="PS52040"/>
    </source>
</evidence>
<dbReference type="SMART" id="SM00434">
    <property type="entry name" value="TOP4c"/>
    <property type="match status" value="1"/>
</dbReference>
<feature type="active site" description="O-(5'-phospho-DNA)-tyrosine intermediate" evidence="7">
    <location>
        <position position="119"/>
    </location>
</feature>
<evidence type="ECO:0000256" key="8">
    <source>
        <dbReference type="SAM" id="Coils"/>
    </source>
</evidence>
<gene>
    <name evidence="10" type="ORF">DWV06_13750</name>
</gene>
<evidence type="ECO:0000256" key="2">
    <source>
        <dbReference type="ARBA" id="ARBA00008263"/>
    </source>
</evidence>
<keyword evidence="11" id="KW-1185">Reference proteome</keyword>
<dbReference type="InterPro" id="IPR035516">
    <property type="entry name" value="Gyrase/topoIV_suA_C"/>
</dbReference>
<dbReference type="GO" id="GO:0006265">
    <property type="term" value="P:DNA topological change"/>
    <property type="evidence" value="ECO:0007669"/>
    <property type="project" value="UniProtKB-UniRule"/>
</dbReference>
<dbReference type="InterPro" id="IPR002205">
    <property type="entry name" value="Topo_IIA_dom_A"/>
</dbReference>
<dbReference type="GO" id="GO:0003677">
    <property type="term" value="F:DNA binding"/>
    <property type="evidence" value="ECO:0007669"/>
    <property type="project" value="UniProtKB-UniRule"/>
</dbReference>
<keyword evidence="8" id="KW-0175">Coiled coil</keyword>
<dbReference type="AlphaFoldDB" id="A0A371AS24"/>
<dbReference type="GO" id="GO:0005737">
    <property type="term" value="C:cytoplasm"/>
    <property type="evidence" value="ECO:0007669"/>
    <property type="project" value="TreeGrafter"/>
</dbReference>
<comment type="caution">
    <text evidence="10">The sequence shown here is derived from an EMBL/GenBank/DDBJ whole genome shotgun (WGS) entry which is preliminary data.</text>
</comment>
<protein>
    <recommendedName>
        <fullName evidence="3">DNA topoisomerase (ATP-hydrolyzing)</fullName>
        <ecNumber evidence="3">5.6.2.2</ecNumber>
    </recommendedName>
</protein>
<dbReference type="Gene3D" id="3.30.1360.40">
    <property type="match status" value="1"/>
</dbReference>
<feature type="domain" description="Topo IIA-type catalytic" evidence="9">
    <location>
        <begin position="31"/>
        <end position="521"/>
    </location>
</feature>
<proteinExistence type="inferred from homology"/>
<evidence type="ECO:0000256" key="5">
    <source>
        <dbReference type="ARBA" id="ARBA00023125"/>
    </source>
</evidence>
<dbReference type="NCBIfam" id="NF004044">
    <property type="entry name" value="PRK05561.1"/>
    <property type="match status" value="1"/>
</dbReference>
<dbReference type="GO" id="GO:0034335">
    <property type="term" value="F:DNA negative supercoiling activity"/>
    <property type="evidence" value="ECO:0007669"/>
    <property type="project" value="UniProtKB-ARBA"/>
</dbReference>
<name>A0A371AS24_9FIRM</name>
<dbReference type="SUPFAM" id="SSF56719">
    <property type="entry name" value="Type II DNA topoisomerase"/>
    <property type="match status" value="1"/>
</dbReference>
<dbReference type="CDD" id="cd00187">
    <property type="entry name" value="TOP4c"/>
    <property type="match status" value="1"/>
</dbReference>
<dbReference type="PANTHER" id="PTHR43493:SF5">
    <property type="entry name" value="DNA GYRASE SUBUNIT A, CHLOROPLASTIC_MITOCHONDRIAL"/>
    <property type="match status" value="1"/>
</dbReference>
<sequence length="749" mass="84870">MEEQIIRTEYSELMQKSYIDYAMSVIVARALPDVRDGLKPVQRRTLYDMHELGIRYDRPYRKCARIVGDTMGKYHPHGDASIYESLVVMAQEFKKGLPLVDGHGNFGSIEGDGAAAMRYTEARLEKVTQEAYLADLDKDVIDFVPNFDATEKEPVVLPSKIPNLLINGAEGIAVGMATSIPPHNFGEVIDGVKAYMKNPHISTKELMEYVKGPDFPTGGIVINKDDLFSIYETGLGKIRLRGKVEVEKLKGGKEQLVITEIPYTMIGANIGKFLNDVYTLVETKKTNDIIDISNQSSKEGIRIVLELRKGADIKNLCNMLYKKTRLEDTFGVNILAVVNGKPETMGMKDVIHHHVTFQYEVNTRKYKNLLTKELEKKEVQEGLIKACDVIDLIIEILRGSKNIKDAKECLIHGTTESIKFKSEESKKQASMLAFTERQASAILEMRLYKLIGLEVQALMKEHETTLKNISLYEDILSNKNVMAKVIIKELDRLKKEYAKERKTAIENAEEAVFEENKLEEMEVVFMMDRFGYTKTVDKTTYERNKEAIESENKYVFLCKNTDKICIFTNTGQLHSVKVIDIPFGKFRDKGKPIDNVSNFNSSEESICGIYSLASLLQQYTLFPTRVVFGTRTGMVKLVQGSEFDVSKRSVLATKLQPGDELLCVKVLKGKETIVFKTKKGMFLRFLAGDIPEKKKGAVGVRGIKLAKEDEVQDIYILEENEEKVVEYKEQKVALNRLRIGNRDTKGVKR</sequence>
<dbReference type="InterPro" id="IPR013757">
    <property type="entry name" value="Topo_IIA_A_a_sf"/>
</dbReference>
<dbReference type="Proteomes" id="UP000255036">
    <property type="component" value="Unassembled WGS sequence"/>
</dbReference>
<dbReference type="SUPFAM" id="SSF101904">
    <property type="entry name" value="GyrA/ParC C-terminal domain-like"/>
    <property type="match status" value="1"/>
</dbReference>
<evidence type="ECO:0000313" key="10">
    <source>
        <dbReference type="EMBL" id="RDU22356.1"/>
    </source>
</evidence>
<comment type="catalytic activity">
    <reaction evidence="1 7">
        <text>ATP-dependent breakage, passage and rejoining of double-stranded DNA.</text>
        <dbReference type="EC" id="5.6.2.2"/>
    </reaction>
</comment>
<dbReference type="EC" id="5.6.2.2" evidence="3"/>
<evidence type="ECO:0000256" key="4">
    <source>
        <dbReference type="ARBA" id="ARBA00023029"/>
    </source>
</evidence>